<keyword evidence="4" id="KW-1185">Reference proteome</keyword>
<evidence type="ECO:0000256" key="1">
    <source>
        <dbReference type="SAM" id="MobiDB-lite"/>
    </source>
</evidence>
<proteinExistence type="predicted"/>
<reference evidence="3 4" key="2">
    <citation type="submission" date="2018-03" db="EMBL/GenBank/DDBJ databases">
        <authorList>
            <person name="Keele B.F."/>
        </authorList>
    </citation>
    <scope>NUCLEOTIDE SEQUENCE [LARGE SCALE GENOMIC DNA]</scope>
    <source>
        <strain evidence="3 4">D13</strain>
    </source>
</reference>
<dbReference type="Pfam" id="PF17963">
    <property type="entry name" value="Big_9"/>
    <property type="match status" value="2"/>
</dbReference>
<dbReference type="RefSeq" id="WP_106891106.1">
    <property type="nucleotide sequence ID" value="NZ_CP027860.1"/>
</dbReference>
<protein>
    <recommendedName>
        <fullName evidence="5">RapA2 cadherin-like domain-containing protein</fullName>
    </recommendedName>
</protein>
<organism evidence="3 4">
    <name type="scientific">Ahniella affigens</name>
    <dbReference type="NCBI Taxonomy" id="2021234"/>
    <lineage>
        <taxon>Bacteria</taxon>
        <taxon>Pseudomonadati</taxon>
        <taxon>Pseudomonadota</taxon>
        <taxon>Gammaproteobacteria</taxon>
        <taxon>Lysobacterales</taxon>
        <taxon>Rhodanobacteraceae</taxon>
        <taxon>Ahniella</taxon>
    </lineage>
</organism>
<dbReference type="Proteomes" id="UP000241074">
    <property type="component" value="Chromosome"/>
</dbReference>
<dbReference type="KEGG" id="xba:C7S18_08235"/>
<reference evidence="3 4" key="1">
    <citation type="submission" date="2018-03" db="EMBL/GenBank/DDBJ databases">
        <title>Ahniella affigens gen. nov., sp. nov., a gammaproteobacterium isolated from sandy soil near a stream.</title>
        <authorList>
            <person name="Ko Y."/>
            <person name="Kim J.-H."/>
        </authorList>
    </citation>
    <scope>NUCLEOTIDE SEQUENCE [LARGE SCALE GENOMIC DNA]</scope>
    <source>
        <strain evidence="3 4">D13</strain>
    </source>
</reference>
<feature type="compositionally biased region" description="Polar residues" evidence="1">
    <location>
        <begin position="36"/>
        <end position="45"/>
    </location>
</feature>
<evidence type="ECO:0000256" key="2">
    <source>
        <dbReference type="SAM" id="SignalP"/>
    </source>
</evidence>
<name>A0A2P1PQS3_9GAMM</name>
<evidence type="ECO:0008006" key="5">
    <source>
        <dbReference type="Google" id="ProtNLM"/>
    </source>
</evidence>
<feature type="region of interest" description="Disordered" evidence="1">
    <location>
        <begin position="36"/>
        <end position="58"/>
    </location>
</feature>
<dbReference type="Gene3D" id="2.60.40.3440">
    <property type="match status" value="1"/>
</dbReference>
<dbReference type="EMBL" id="CP027860">
    <property type="protein sequence ID" value="AVP97182.1"/>
    <property type="molecule type" value="Genomic_DNA"/>
</dbReference>
<dbReference type="NCBIfam" id="NF012211">
    <property type="entry name" value="tand_rpt_95"/>
    <property type="match status" value="2"/>
</dbReference>
<dbReference type="OrthoDB" id="9813456at2"/>
<feature type="signal peptide" evidence="2">
    <location>
        <begin position="1"/>
        <end position="19"/>
    </location>
</feature>
<accession>A0A2P1PQS3</accession>
<keyword evidence="2" id="KW-0732">Signal</keyword>
<dbReference type="Gene3D" id="2.60.40.2810">
    <property type="match status" value="1"/>
</dbReference>
<evidence type="ECO:0000313" key="3">
    <source>
        <dbReference type="EMBL" id="AVP97182.1"/>
    </source>
</evidence>
<gene>
    <name evidence="3" type="ORF">C7S18_08235</name>
</gene>
<sequence length="1333" mass="133085">MRHTSVLLLSLLSLHAAVAAPISKVVGQNDAPVLNTARTPTLSPQDQDDPIPTNGEAVGSPVSALVDDATSVGQIDNVTDVDADEGDPAPGLGVAITAAATANGAWYYSINDGATWSALGSVSNTNARLVGVQGGRLYFRPNAGYSGTQANGLTFRAWDRTSGTNGALTNPGSVGATSAYSSATDTATITVLLAEPYVFRGPTTDVAVAGDTSLVIPKPAGTAVDDVLVASIVLRPQTATITASGWTLVDRINNPSPTSSALATYYKVATSTDAGAGVTAYTFTLQAAHTGAVGGIHASAGINTFSPIDALASQTTASALDHAAPSVTATLTGPLFTAHGFASSATWTAPAGMSELFDVASLSPGTDGASMLSAMLASVPSGATGSRLASASNDADVGVTQTLVLAPAQGNRPPLLDTSKSPALATITEDAGPPSGAVGTLVSSLVDFALPAGQVDNVTDPDGRARLGIAIVATDANGTWRYTTNASTWNVLSTPSHISARLLYADANTRIHFQPNPNFSGTVDAGITFRAWDQNGGFFNGATASVAEHGNNTPFSEATDTASIIVVGTNDAPTSVAPSNVLSPEDSVLAFSGGNLMSVADLDGGSLTVSLTANTGAMSMSALSGLSFSIGDGSADAAMTFSGAIAQINAALATLAYTPVADYHGGATIAFSVSDGVAPTVNKTVNLTITAVADIVDDNVSLPEDSSASFNPVTGLDPIGVVVANADSFESPGATITAFTQPTVGSVSAGAGAGGMLTYTPPPNYFGSTSFTYTVTSAGLTETGNVTLTVVSVNDLPQATATGSQVVNEDTLLLLPAALTVSDEDHPTLTVQLGTTGGSLTLTQTSGLAFQTGDGTADASMTFSGTQPALNAALDSLRFQPTPDFNGATSIATSTSDGVAPEVLRSIPITITPIVDIANDAVATDEDTAIVIDALANDTFNGMAAISAVGIASNGDVSFTASAITYTPDPEFSGSDAVTYVATSGGVPETATITITVNAVNDAPVISNVPLANAREGVPYTHDAESVDADGPGGTWSLAAGHTCGGSVAPATGVVDFTPAGPDAPPSCELALRVCDEGTPERCATQSTSIAIAPNAAATSTAPAAVTSLEDQALAFIGTNELQVDDPDTARLTVDLVASVGTLTLSTAGLAFESGNGVDDPSMRFSGTLAALNAALATLVLDPTPDLHGAATLQFDVGDGIDAPRQRTIALTIAPVNDPPTLDVVAPGPPVVAGSGPYTIMLTGIGPGSGDLVQGIAISALSATPSVVPDPTILYTSPQGTGTLTFSPAAAGSTDITVLVVDDGGTANGGIDSSSRTFALQVIPERVFSNGFE</sequence>
<feature type="chain" id="PRO_5015166412" description="RapA2 cadherin-like domain-containing protein" evidence="2">
    <location>
        <begin position="20"/>
        <end position="1333"/>
    </location>
</feature>
<evidence type="ECO:0000313" key="4">
    <source>
        <dbReference type="Proteomes" id="UP000241074"/>
    </source>
</evidence>